<name>A0A8J2WYC7_9STRA</name>
<accession>A0A8J2WYC7</accession>
<comment type="caution">
    <text evidence="1">The sequence shown here is derived from an EMBL/GenBank/DDBJ whole genome shotgun (WGS) entry which is preliminary data.</text>
</comment>
<evidence type="ECO:0000313" key="1">
    <source>
        <dbReference type="EMBL" id="CAH0370900.1"/>
    </source>
</evidence>
<evidence type="ECO:0000313" key="2">
    <source>
        <dbReference type="Proteomes" id="UP000789595"/>
    </source>
</evidence>
<sequence length="287" mass="31179">MQERSALYRCFAVAALAVAARNAITSWQHNAWTVVSRPPTGATRGAALVFYPYDSADHNGAYKLDGHARQRALELAATVVRVGRVGAAKRWLAHASPNSLRHVSLGGHGNSTRIMWGDGRCHESDRTCGLWPDNKGFLALLSSRLTERAVVVLESCYALSMAPAIAASLRLGARVFATDACYNQEHLKYVLDASGDLVPMLLDPWHASTRMHVLVAPECHDMPWIAPEWLRTLGVTGCADVTMDVCLSDDADGEVLDHKGQGPASACCRCGAGWTRSSWSKHVWSES</sequence>
<dbReference type="Proteomes" id="UP000789595">
    <property type="component" value="Unassembled WGS sequence"/>
</dbReference>
<reference evidence="1" key="1">
    <citation type="submission" date="2021-11" db="EMBL/GenBank/DDBJ databases">
        <authorList>
            <consortium name="Genoscope - CEA"/>
            <person name="William W."/>
        </authorList>
    </citation>
    <scope>NUCLEOTIDE SEQUENCE</scope>
</reference>
<proteinExistence type="predicted"/>
<evidence type="ECO:0008006" key="3">
    <source>
        <dbReference type="Google" id="ProtNLM"/>
    </source>
</evidence>
<organism evidence="1 2">
    <name type="scientific">Pelagomonas calceolata</name>
    <dbReference type="NCBI Taxonomy" id="35677"/>
    <lineage>
        <taxon>Eukaryota</taxon>
        <taxon>Sar</taxon>
        <taxon>Stramenopiles</taxon>
        <taxon>Ochrophyta</taxon>
        <taxon>Pelagophyceae</taxon>
        <taxon>Pelagomonadales</taxon>
        <taxon>Pelagomonadaceae</taxon>
        <taxon>Pelagomonas</taxon>
    </lineage>
</organism>
<gene>
    <name evidence="1" type="ORF">PECAL_3P08130</name>
</gene>
<dbReference type="AlphaFoldDB" id="A0A8J2WYC7"/>
<keyword evidence="2" id="KW-1185">Reference proteome</keyword>
<protein>
    <recommendedName>
        <fullName evidence="3">CHAT domain-containing protein</fullName>
    </recommendedName>
</protein>
<dbReference type="EMBL" id="CAKKNE010000003">
    <property type="protein sequence ID" value="CAH0370900.1"/>
    <property type="molecule type" value="Genomic_DNA"/>
</dbReference>